<dbReference type="InterPro" id="IPR047854">
    <property type="entry name" value="RFC_lid"/>
</dbReference>
<proteinExistence type="inferred from homology"/>
<reference evidence="16" key="1">
    <citation type="submission" date="2025-08" db="UniProtKB">
        <authorList>
            <consortium name="RefSeq"/>
        </authorList>
    </citation>
    <scope>IDENTIFICATION</scope>
</reference>
<dbReference type="GO" id="GO:0006281">
    <property type="term" value="P:DNA repair"/>
    <property type="evidence" value="ECO:0007669"/>
    <property type="project" value="InterPro"/>
</dbReference>
<keyword evidence="9 12" id="KW-0539">Nucleus</keyword>
<dbReference type="CDD" id="cd18140">
    <property type="entry name" value="HLD_clamp_RFC"/>
    <property type="match status" value="1"/>
</dbReference>
<dbReference type="InterPro" id="IPR003959">
    <property type="entry name" value="ATPase_AAA_core"/>
</dbReference>
<comment type="function">
    <text evidence="10">Subunit of the replication factor C (RFC) complex which acts during elongation of primed DNA templates by DNA polymerases delta and epsilon, and is necessary for ATP-dependent loading of proliferating cell nuclear antigen (PCNA) onto primed DNA. This subunit binds to the primer-template junction. Binds the PO-B transcription element as well as other GA rich DNA sequences. Can bind single- or double-stranded DNA.</text>
</comment>
<evidence type="ECO:0000256" key="8">
    <source>
        <dbReference type="ARBA" id="ARBA00023125"/>
    </source>
</evidence>
<dbReference type="FunFam" id="1.10.8.60:FF:000021">
    <property type="entry name" value="Replication factor C subunit 1"/>
    <property type="match status" value="1"/>
</dbReference>
<keyword evidence="15" id="KW-1185">Reference proteome</keyword>
<evidence type="ECO:0000256" key="1">
    <source>
        <dbReference type="ARBA" id="ARBA00004123"/>
    </source>
</evidence>
<dbReference type="RefSeq" id="XP_022092744.1">
    <property type="nucleotide sequence ID" value="XM_022237052.1"/>
</dbReference>
<keyword evidence="6 12" id="KW-0547">Nucleotide-binding</keyword>
<dbReference type="KEGG" id="aplc:110980409"/>
<feature type="compositionally biased region" description="Basic residues" evidence="13">
    <location>
        <begin position="75"/>
        <end position="89"/>
    </location>
</feature>
<dbReference type="InterPro" id="IPR012178">
    <property type="entry name" value="RFC1"/>
</dbReference>
<evidence type="ECO:0000256" key="3">
    <source>
        <dbReference type="ARBA" id="ARBA00020401"/>
    </source>
</evidence>
<dbReference type="OrthoDB" id="446168at2759"/>
<dbReference type="SMART" id="SM00292">
    <property type="entry name" value="BRCT"/>
    <property type="match status" value="1"/>
</dbReference>
<dbReference type="FunFam" id="3.40.50.300:FF:000395">
    <property type="entry name" value="Replication factor C subunit 1"/>
    <property type="match status" value="1"/>
</dbReference>
<feature type="compositionally biased region" description="Low complexity" evidence="13">
    <location>
        <begin position="294"/>
        <end position="322"/>
    </location>
</feature>
<evidence type="ECO:0000259" key="14">
    <source>
        <dbReference type="PROSITE" id="PS50172"/>
    </source>
</evidence>
<dbReference type="SMART" id="SM00382">
    <property type="entry name" value="AAA"/>
    <property type="match status" value="1"/>
</dbReference>
<dbReference type="Proteomes" id="UP000694845">
    <property type="component" value="Unplaced"/>
</dbReference>
<feature type="compositionally biased region" description="Basic and acidic residues" evidence="13">
    <location>
        <begin position="159"/>
        <end position="186"/>
    </location>
</feature>
<dbReference type="GO" id="GO:0005524">
    <property type="term" value="F:ATP binding"/>
    <property type="evidence" value="ECO:0007669"/>
    <property type="project" value="UniProtKB-UniRule"/>
</dbReference>
<dbReference type="FunFam" id="3.40.50.10190:FF:000001">
    <property type="entry name" value="Replication factor C subunit 1"/>
    <property type="match status" value="1"/>
</dbReference>
<dbReference type="InterPro" id="IPR003593">
    <property type="entry name" value="AAA+_ATPase"/>
</dbReference>
<evidence type="ECO:0000256" key="9">
    <source>
        <dbReference type="ARBA" id="ARBA00023242"/>
    </source>
</evidence>
<keyword evidence="5 12" id="KW-0235">DNA replication</keyword>
<dbReference type="GO" id="GO:0006260">
    <property type="term" value="P:DNA replication"/>
    <property type="evidence" value="ECO:0007669"/>
    <property type="project" value="UniProtKB-KW"/>
</dbReference>
<evidence type="ECO:0000256" key="11">
    <source>
        <dbReference type="ARBA" id="ARBA00064311"/>
    </source>
</evidence>
<dbReference type="PIRSF" id="PIRSF036578">
    <property type="entry name" value="RFC1"/>
    <property type="match status" value="1"/>
</dbReference>
<gene>
    <name evidence="16" type="primary">LOC110980409</name>
</gene>
<feature type="compositionally biased region" description="Low complexity" evidence="13">
    <location>
        <begin position="472"/>
        <end position="482"/>
    </location>
</feature>
<evidence type="ECO:0000256" key="6">
    <source>
        <dbReference type="ARBA" id="ARBA00022741"/>
    </source>
</evidence>
<evidence type="ECO:0000256" key="7">
    <source>
        <dbReference type="ARBA" id="ARBA00022840"/>
    </source>
</evidence>
<evidence type="ECO:0000256" key="5">
    <source>
        <dbReference type="ARBA" id="ARBA00022705"/>
    </source>
</evidence>
<sequence length="1110" mass="121996">MVDPVMPVVSVDDVVKNDVRFSASKDIRSFFGVTTAKSKSSQNGKSSSNRQPNSTGGKRKRQLEDEDDDFTDSRRSRKRTGSKPAKMKKSAIIYDSESDEEPRSSKGKGSTVSKSSNSPSKAASKKKVLTPSPKQKVTTVSDFFGSSPIQRSTKKVTAKKPELEIEITPKKPRLAVEHHDDPDFQKTLELLDEDHTTPTKNRRTDDLKSAEKPSPSRRSPRIYKMDVSPALKKGKGIASKIAEKVKSNSKTLVEETPERGQGERSHSRSKVTVEETPQRSNRRGAQTPDATSSKAAPAKHTPTKATPTKATTSKVTPTKATPSRSTPSKGISSAKSTPSKTTPTKAPSPKEKMGGDSAEKKKGGGANYRRYLSRDGPRSLGAKEMPQGEENCLAGLAFVITGVLDYVEKEEAKQTIEHLGGKVTTGVTKKTSYLVTGRDPGPVKIQKAEAQGTKILTEDELFDLIRTRPGKKPSVSKVSQPKAEPVSTKQSAQTKPKVSPKMDTTPSQSLSTSSSPAMDSKPTVETEKLGESLLWVDKYKPQNMKQLIGQQGERSCANKLLKWLKRWHDNNFGPNKDRARFSKDDGFCFKAALLSGPPGIGKTTTAELVCKELGFKTLELNASSSRSKKTLDLVMKEFLHTDSIEGYFKAGGGESKGQEVEVHRQCLLMDEVDGMSGNEDRGGIQEFIQMIKKSHIPVICMCNDRNHPKIRSLANHCFDLRFYRPQVKQIKGAMLSIAFKEGVSIPPQAMDHIITASNQDIRQVLHNMSMWSAGMKNLSQDQVDSDAKKAKKDLKLGPWDVLKQVFACDEEAEKMSLTDKMGLFFHDYSIAPLFVHENYLSIAPKRAKGDIKQHLGLLSRAADSICSGDLVDRAIRTTQRWSLLPTQAIFASVLPGDAMKGYMRGMIQFPSWLGKNSSRNKNRRLLQEIQQHMRLSSSGSMNDITFDYVPRLRDFLTQPLLTQESDGVSEVVELLNSYDLTREDFDTVLEVSQFEGKKNPMAGVPSKVKAAFTRAFNKEGHMVPYAYGDISKKRKVTIATEDVDAYGEGDMVVEEEGSDDDDISKNAMVKVQAAKTETSTKSSVAKSKGSKGKAPARGGGAVKGKSKAKK</sequence>
<feature type="compositionally biased region" description="Basic and acidic residues" evidence="13">
    <location>
        <begin position="241"/>
        <end position="277"/>
    </location>
</feature>
<dbReference type="GO" id="GO:0016887">
    <property type="term" value="F:ATP hydrolysis activity"/>
    <property type="evidence" value="ECO:0007669"/>
    <property type="project" value="InterPro"/>
</dbReference>
<dbReference type="GeneID" id="110980409"/>
<feature type="compositionally biased region" description="Low complexity" evidence="13">
    <location>
        <begin position="37"/>
        <end position="49"/>
    </location>
</feature>
<evidence type="ECO:0000313" key="16">
    <source>
        <dbReference type="RefSeq" id="XP_022092744.1"/>
    </source>
</evidence>
<evidence type="ECO:0000256" key="12">
    <source>
        <dbReference type="PIRNR" id="PIRNR036578"/>
    </source>
</evidence>
<dbReference type="InterPro" id="IPR008921">
    <property type="entry name" value="DNA_pol3_clamp-load_cplx_C"/>
</dbReference>
<dbReference type="FunFam" id="1.20.272.10:FF:000005">
    <property type="entry name" value="Replication factor C subunit 1"/>
    <property type="match status" value="1"/>
</dbReference>
<dbReference type="Gene3D" id="3.40.50.10190">
    <property type="entry name" value="BRCT domain"/>
    <property type="match status" value="1"/>
</dbReference>
<comment type="subunit">
    <text evidence="11">Large subunit of the RFC complex, an heteropentameric complex consisting of RFC1 and four small subunits RFC2, RFC3, RFC4 and RFC5; the RFC complex interacts with PCNA and the interaction involves RFC1.</text>
</comment>
<feature type="compositionally biased region" description="Low complexity" evidence="13">
    <location>
        <begin position="107"/>
        <end position="122"/>
    </location>
</feature>
<comment type="similarity">
    <text evidence="2 12">Belongs to the activator 1 large subunit family.</text>
</comment>
<dbReference type="AlphaFoldDB" id="A0A8B7YHM1"/>
<dbReference type="InterPro" id="IPR027417">
    <property type="entry name" value="P-loop_NTPase"/>
</dbReference>
<dbReference type="GO" id="GO:0061860">
    <property type="term" value="F:DNA clamp unloader activity"/>
    <property type="evidence" value="ECO:0007669"/>
    <property type="project" value="TreeGrafter"/>
</dbReference>
<dbReference type="Gene3D" id="3.40.50.300">
    <property type="entry name" value="P-loop containing nucleotide triphosphate hydrolases"/>
    <property type="match status" value="1"/>
</dbReference>
<keyword evidence="8" id="KW-0238">DNA-binding</keyword>
<feature type="region of interest" description="Disordered" evidence="13">
    <location>
        <begin position="30"/>
        <end position="385"/>
    </location>
</feature>
<feature type="compositionally biased region" description="Basic and acidic residues" evidence="13">
    <location>
        <begin position="193"/>
        <end position="211"/>
    </location>
</feature>
<dbReference type="Gene3D" id="1.20.272.10">
    <property type="match status" value="1"/>
</dbReference>
<comment type="subcellular location">
    <subcellularLocation>
        <location evidence="1 12">Nucleus</location>
    </subcellularLocation>
</comment>
<feature type="compositionally biased region" description="Polar residues" evidence="13">
    <location>
        <begin position="132"/>
        <end position="141"/>
    </location>
</feature>
<dbReference type="GO" id="GO:0005634">
    <property type="term" value="C:nucleus"/>
    <property type="evidence" value="ECO:0007669"/>
    <property type="project" value="UniProtKB-SubCell"/>
</dbReference>
<dbReference type="InterPro" id="IPR013725">
    <property type="entry name" value="DNA_replication_fac_RFC1_C"/>
</dbReference>
<feature type="compositionally biased region" description="Low complexity" evidence="13">
    <location>
        <begin position="504"/>
        <end position="516"/>
    </location>
</feature>
<dbReference type="CTD" id="5981"/>
<dbReference type="SUPFAM" id="SSF52113">
    <property type="entry name" value="BRCT domain"/>
    <property type="match status" value="1"/>
</dbReference>
<feature type="domain" description="BRCT" evidence="14">
    <location>
        <begin position="388"/>
        <end position="468"/>
    </location>
</feature>
<dbReference type="GO" id="GO:0003689">
    <property type="term" value="F:DNA clamp loader activity"/>
    <property type="evidence" value="ECO:0007669"/>
    <property type="project" value="UniProtKB-UniRule"/>
</dbReference>
<dbReference type="Gene3D" id="1.10.8.60">
    <property type="match status" value="1"/>
</dbReference>
<dbReference type="Pfam" id="PF08519">
    <property type="entry name" value="RFC1"/>
    <property type="match status" value="1"/>
</dbReference>
<evidence type="ECO:0000256" key="4">
    <source>
        <dbReference type="ARBA" id="ARBA00022553"/>
    </source>
</evidence>
<protein>
    <recommendedName>
        <fullName evidence="3 12">Replication factor C subunit 1</fullName>
    </recommendedName>
</protein>
<keyword evidence="7 12" id="KW-0067">ATP-binding</keyword>
<dbReference type="PANTHER" id="PTHR23389:SF6">
    <property type="entry name" value="REPLICATION FACTOR C SUBUNIT 1"/>
    <property type="match status" value="1"/>
</dbReference>
<evidence type="ECO:0000256" key="10">
    <source>
        <dbReference type="ARBA" id="ARBA00054501"/>
    </source>
</evidence>
<name>A0A8B7YHM1_ACAPL</name>
<dbReference type="PROSITE" id="PS50172">
    <property type="entry name" value="BRCT"/>
    <property type="match status" value="1"/>
</dbReference>
<dbReference type="GO" id="GO:0003677">
    <property type="term" value="F:DNA binding"/>
    <property type="evidence" value="ECO:0007669"/>
    <property type="project" value="UniProtKB-KW"/>
</dbReference>
<dbReference type="CDD" id="cd00009">
    <property type="entry name" value="AAA"/>
    <property type="match status" value="1"/>
</dbReference>
<evidence type="ECO:0000256" key="13">
    <source>
        <dbReference type="SAM" id="MobiDB-lite"/>
    </source>
</evidence>
<evidence type="ECO:0000313" key="15">
    <source>
        <dbReference type="Proteomes" id="UP000694845"/>
    </source>
</evidence>
<feature type="compositionally biased region" description="Basic and acidic residues" evidence="13">
    <location>
        <begin position="348"/>
        <end position="362"/>
    </location>
</feature>
<dbReference type="Pfam" id="PF00004">
    <property type="entry name" value="AAA"/>
    <property type="match status" value="1"/>
</dbReference>
<dbReference type="PANTHER" id="PTHR23389">
    <property type="entry name" value="CHROMOSOME TRANSMISSION FIDELITY FACTOR 18"/>
    <property type="match status" value="1"/>
</dbReference>
<feature type="compositionally biased region" description="Polar residues" evidence="13">
    <location>
        <begin position="487"/>
        <end position="496"/>
    </location>
</feature>
<keyword evidence="4" id="KW-0597">Phosphoprotein</keyword>
<dbReference type="InterPro" id="IPR001357">
    <property type="entry name" value="BRCT_dom"/>
</dbReference>
<feature type="region of interest" description="Disordered" evidence="13">
    <location>
        <begin position="466"/>
        <end position="526"/>
    </location>
</feature>
<dbReference type="Pfam" id="PF25361">
    <property type="entry name" value="AAA_lid_RFC1"/>
    <property type="match status" value="1"/>
</dbReference>
<evidence type="ECO:0000256" key="2">
    <source>
        <dbReference type="ARBA" id="ARBA00006116"/>
    </source>
</evidence>
<organism evidence="15 16">
    <name type="scientific">Acanthaster planci</name>
    <name type="common">Crown-of-thorns starfish</name>
    <dbReference type="NCBI Taxonomy" id="133434"/>
    <lineage>
        <taxon>Eukaryota</taxon>
        <taxon>Metazoa</taxon>
        <taxon>Echinodermata</taxon>
        <taxon>Eleutherozoa</taxon>
        <taxon>Asterozoa</taxon>
        <taxon>Asteroidea</taxon>
        <taxon>Valvatacea</taxon>
        <taxon>Valvatida</taxon>
        <taxon>Acanthasteridae</taxon>
        <taxon>Acanthaster</taxon>
    </lineage>
</organism>
<dbReference type="Pfam" id="PF00533">
    <property type="entry name" value="BRCT"/>
    <property type="match status" value="1"/>
</dbReference>
<feature type="compositionally biased region" description="Low complexity" evidence="13">
    <location>
        <begin position="1073"/>
        <end position="1096"/>
    </location>
</feature>
<accession>A0A8B7YHM1</accession>
<dbReference type="GO" id="GO:0005663">
    <property type="term" value="C:DNA replication factor C complex"/>
    <property type="evidence" value="ECO:0007669"/>
    <property type="project" value="InterPro"/>
</dbReference>
<dbReference type="InterPro" id="IPR036420">
    <property type="entry name" value="BRCT_dom_sf"/>
</dbReference>
<dbReference type="SUPFAM" id="SSF48019">
    <property type="entry name" value="post-AAA+ oligomerization domain-like"/>
    <property type="match status" value="1"/>
</dbReference>
<feature type="region of interest" description="Disordered" evidence="13">
    <location>
        <begin position="1072"/>
        <end position="1110"/>
    </location>
</feature>
<feature type="compositionally biased region" description="Low complexity" evidence="13">
    <location>
        <begin position="332"/>
        <end position="347"/>
    </location>
</feature>
<dbReference type="SUPFAM" id="SSF52540">
    <property type="entry name" value="P-loop containing nucleoside triphosphate hydrolases"/>
    <property type="match status" value="1"/>
</dbReference>